<reference evidence="1" key="1">
    <citation type="submission" date="2020-05" db="EMBL/GenBank/DDBJ databases">
        <title>Phylogenomic resolution of chytrid fungi.</title>
        <authorList>
            <person name="Stajich J.E."/>
            <person name="Amses K."/>
            <person name="Simmons R."/>
            <person name="Seto K."/>
            <person name="Myers J."/>
            <person name="Bonds A."/>
            <person name="Quandt C.A."/>
            <person name="Barry K."/>
            <person name="Liu P."/>
            <person name="Grigoriev I."/>
            <person name="Longcore J.E."/>
            <person name="James T.Y."/>
        </authorList>
    </citation>
    <scope>NUCLEOTIDE SEQUENCE</scope>
    <source>
        <strain evidence="1">JEL0318</strain>
    </source>
</reference>
<protein>
    <submittedName>
        <fullName evidence="1">Uncharacterized protein</fullName>
    </submittedName>
</protein>
<name>A0AAD5SHM6_9FUNG</name>
<comment type="caution">
    <text evidence="1">The sequence shown here is derived from an EMBL/GenBank/DDBJ whole genome shotgun (WGS) entry which is preliminary data.</text>
</comment>
<sequence length="115" mass="13354">MDWMNISLLLVGCLWKERGTYKWHLQVETFTDEDAQIIESRIAALEAAAAQGRHSHAKHWPQTEADLLRALLHKYPEHTQKQLAQEYLKMVLPDGDWKLTETQVLHKIQNAARKA</sequence>
<proteinExistence type="predicted"/>
<evidence type="ECO:0000313" key="1">
    <source>
        <dbReference type="EMBL" id="KAJ3055087.1"/>
    </source>
</evidence>
<dbReference type="Proteomes" id="UP001212841">
    <property type="component" value="Unassembled WGS sequence"/>
</dbReference>
<evidence type="ECO:0000313" key="2">
    <source>
        <dbReference type="Proteomes" id="UP001212841"/>
    </source>
</evidence>
<organism evidence="1 2">
    <name type="scientific">Rhizophlyctis rosea</name>
    <dbReference type="NCBI Taxonomy" id="64517"/>
    <lineage>
        <taxon>Eukaryota</taxon>
        <taxon>Fungi</taxon>
        <taxon>Fungi incertae sedis</taxon>
        <taxon>Chytridiomycota</taxon>
        <taxon>Chytridiomycota incertae sedis</taxon>
        <taxon>Chytridiomycetes</taxon>
        <taxon>Rhizophlyctidales</taxon>
        <taxon>Rhizophlyctidaceae</taxon>
        <taxon>Rhizophlyctis</taxon>
    </lineage>
</organism>
<dbReference type="EMBL" id="JADGJD010000096">
    <property type="protein sequence ID" value="KAJ3055087.1"/>
    <property type="molecule type" value="Genomic_DNA"/>
</dbReference>
<accession>A0AAD5SHM6</accession>
<dbReference type="AlphaFoldDB" id="A0AAD5SHM6"/>
<gene>
    <name evidence="1" type="ORF">HK097_011529</name>
</gene>
<keyword evidence="2" id="KW-1185">Reference proteome</keyword>